<feature type="domain" description="DUF58" evidence="2">
    <location>
        <begin position="210"/>
        <end position="324"/>
    </location>
</feature>
<dbReference type="RefSeq" id="WP_013487024.1">
    <property type="nucleotide sequence ID" value="NC_014829.1"/>
</dbReference>
<keyword evidence="1" id="KW-0472">Membrane</keyword>
<evidence type="ECO:0000313" key="3">
    <source>
        <dbReference type="EMBL" id="ADU28683.1"/>
    </source>
</evidence>
<dbReference type="eggNOG" id="COG1721">
    <property type="taxonomic scope" value="Bacteria"/>
</dbReference>
<dbReference type="AlphaFoldDB" id="E6TVX4"/>
<name>E6TVX4_EVAC2</name>
<dbReference type="PANTHER" id="PTHR34351:SF2">
    <property type="entry name" value="DUF58 DOMAIN-CONTAINING PROTEIN"/>
    <property type="match status" value="1"/>
</dbReference>
<sequence length="413" mass="48586" precursor="true">MKKRNQVIYWIKLVFKALLVLLLFISLFSYAMFQGGFVSWFLLYSIMSLVILMLLYTLIPLGSFKVKRDLKKRAIPSGTDMTVTVNVKRKWPFPFLYLVVEDGIENKLEKQMRNVDYKIIFYPSFKKELKYSYTIPNMKRGEYFFYNVRLETSDMFGLFKKKKYVTEQDSFLVYPNYHEIERWSAYEKNETETRLSSADFIEDVTSIAGAREYVPGDKLTSIDWKVTARSNKLMTKEFEEYIGQNYMVILNNHIPNENSDTLEAYEKSVELVTSLIMHATRKQLKVGLWTLGNKHRIFSLDTGEDHQKRLIYHLSKVEGENKGSFHTGLKQYDDNIQNGTTLFFASTEITDEIIERVRIYLSRRIKVYFCLLKKHHAMDKLEEKRYRELLRIGTDAYLLTGANIDHVIKAAGD</sequence>
<dbReference type="HOGENOM" id="CLU_026152_0_0_9"/>
<keyword evidence="1" id="KW-1133">Transmembrane helix</keyword>
<evidence type="ECO:0000313" key="4">
    <source>
        <dbReference type="Proteomes" id="UP000001401"/>
    </source>
</evidence>
<keyword evidence="1" id="KW-0812">Transmembrane</keyword>
<dbReference type="Pfam" id="PF01882">
    <property type="entry name" value="DUF58"/>
    <property type="match status" value="1"/>
</dbReference>
<dbReference type="Proteomes" id="UP000001401">
    <property type="component" value="Chromosome"/>
</dbReference>
<keyword evidence="4" id="KW-1185">Reference proteome</keyword>
<evidence type="ECO:0000259" key="2">
    <source>
        <dbReference type="Pfam" id="PF01882"/>
    </source>
</evidence>
<organism evidence="3 4">
    <name type="scientific">Evansella cellulosilytica (strain ATCC 21833 / DSM 2522 / FERM P-1141 / JCM 9156 / N-4)</name>
    <name type="common">Bacillus cellulosilyticus</name>
    <dbReference type="NCBI Taxonomy" id="649639"/>
    <lineage>
        <taxon>Bacteria</taxon>
        <taxon>Bacillati</taxon>
        <taxon>Bacillota</taxon>
        <taxon>Bacilli</taxon>
        <taxon>Bacillales</taxon>
        <taxon>Bacillaceae</taxon>
        <taxon>Evansella</taxon>
    </lineage>
</organism>
<dbReference type="InterPro" id="IPR002881">
    <property type="entry name" value="DUF58"/>
</dbReference>
<proteinExistence type="predicted"/>
<reference evidence="3 4" key="1">
    <citation type="submission" date="2010-12" db="EMBL/GenBank/DDBJ databases">
        <title>Complete sequence of Bacillus cellulosilyticus DSM 2522.</title>
        <authorList>
            <consortium name="US DOE Joint Genome Institute"/>
            <person name="Lucas S."/>
            <person name="Copeland A."/>
            <person name="Lapidus A."/>
            <person name="Cheng J.-F."/>
            <person name="Bruce D."/>
            <person name="Goodwin L."/>
            <person name="Pitluck S."/>
            <person name="Chertkov O."/>
            <person name="Detter J.C."/>
            <person name="Han C."/>
            <person name="Tapia R."/>
            <person name="Land M."/>
            <person name="Hauser L."/>
            <person name="Jeffries C."/>
            <person name="Kyrpides N."/>
            <person name="Ivanova N."/>
            <person name="Mikhailova N."/>
            <person name="Brumm P."/>
            <person name="Mead D."/>
            <person name="Woyke T."/>
        </authorList>
    </citation>
    <scope>NUCLEOTIDE SEQUENCE [LARGE SCALE GENOMIC DNA]</scope>
    <source>
        <strain evidence="4">ATCC 21833 / DSM 2522 / FERM P-1141 / JCM 9156 / N-4</strain>
    </source>
</reference>
<feature type="transmembrane region" description="Helical" evidence="1">
    <location>
        <begin position="7"/>
        <end position="31"/>
    </location>
</feature>
<dbReference type="EMBL" id="CP002394">
    <property type="protein sequence ID" value="ADU28683.1"/>
    <property type="molecule type" value="Genomic_DNA"/>
</dbReference>
<feature type="transmembrane region" description="Helical" evidence="1">
    <location>
        <begin position="37"/>
        <end position="59"/>
    </location>
</feature>
<protein>
    <recommendedName>
        <fullName evidence="2">DUF58 domain-containing protein</fullName>
    </recommendedName>
</protein>
<dbReference type="KEGG" id="bco:Bcell_0401"/>
<dbReference type="OrthoDB" id="140416at2"/>
<dbReference type="STRING" id="649639.Bcell_0401"/>
<accession>E6TVX4</accession>
<gene>
    <name evidence="3" type="ordered locus">Bcell_0401</name>
</gene>
<evidence type="ECO:0000256" key="1">
    <source>
        <dbReference type="SAM" id="Phobius"/>
    </source>
</evidence>
<dbReference type="PANTHER" id="PTHR34351">
    <property type="entry name" value="SLR1927 PROTEIN-RELATED"/>
    <property type="match status" value="1"/>
</dbReference>